<dbReference type="HOGENOM" id="CLU_038343_5_0_5"/>
<evidence type="ECO:0000313" key="6">
    <source>
        <dbReference type="Proteomes" id="UP000004291"/>
    </source>
</evidence>
<dbReference type="STRING" id="411684.HPDFL43_05975"/>
<dbReference type="Gene3D" id="3.10.560.10">
    <property type="entry name" value="Outer membrane lipoprotein wza domain like"/>
    <property type="match status" value="1"/>
</dbReference>
<keyword evidence="6" id="KW-1185">Reference proteome</keyword>
<dbReference type="GO" id="GO:0015159">
    <property type="term" value="F:polysaccharide transmembrane transporter activity"/>
    <property type="evidence" value="ECO:0007669"/>
    <property type="project" value="InterPro"/>
</dbReference>
<evidence type="ECO:0000256" key="2">
    <source>
        <dbReference type="SAM" id="MobiDB-lite"/>
    </source>
</evidence>
<proteinExistence type="predicted"/>
<reference evidence="5 6" key="1">
    <citation type="submission" date="2007-10" db="EMBL/GenBank/DDBJ databases">
        <authorList>
            <person name="Wagner-Dobler I."/>
            <person name="Ferriera S."/>
            <person name="Johnson J."/>
            <person name="Kravitz S."/>
            <person name="Beeson K."/>
            <person name="Sutton G."/>
            <person name="Rogers Y.-H."/>
            <person name="Friedman R."/>
            <person name="Frazier M."/>
            <person name="Venter J.C."/>
        </authorList>
    </citation>
    <scope>NUCLEOTIDE SEQUENCE [LARGE SCALE GENOMIC DNA]</scope>
    <source>
        <strain evidence="5 6">DFL-43</strain>
    </source>
</reference>
<dbReference type="InterPro" id="IPR049712">
    <property type="entry name" value="Poly_export"/>
</dbReference>
<dbReference type="EMBL" id="ABIA03000002">
    <property type="protein sequence ID" value="EDQ33978.1"/>
    <property type="molecule type" value="Genomic_DNA"/>
</dbReference>
<dbReference type="Pfam" id="PF02563">
    <property type="entry name" value="Poly_export"/>
    <property type="match status" value="1"/>
</dbReference>
<accession>A9D4W9</accession>
<dbReference type="InterPro" id="IPR003715">
    <property type="entry name" value="Poly_export_N"/>
</dbReference>
<evidence type="ECO:0000313" key="5">
    <source>
        <dbReference type="EMBL" id="EDQ33978.1"/>
    </source>
</evidence>
<dbReference type="Proteomes" id="UP000004291">
    <property type="component" value="Chromosome"/>
</dbReference>
<dbReference type="Gene3D" id="3.30.1950.10">
    <property type="entry name" value="wza like domain"/>
    <property type="match status" value="1"/>
</dbReference>
<reference evidence="5 6" key="2">
    <citation type="submission" date="2012-06" db="EMBL/GenBank/DDBJ databases">
        <authorList>
            <person name="Fiebig A."/>
        </authorList>
    </citation>
    <scope>NUCLEOTIDE SEQUENCE [LARGE SCALE GENOMIC DNA]</scope>
    <source>
        <strain evidence="5 6">DFL-43</strain>
    </source>
</reference>
<evidence type="ECO:0000256" key="1">
    <source>
        <dbReference type="ARBA" id="ARBA00022729"/>
    </source>
</evidence>
<comment type="caution">
    <text evidence="5">The sequence shown here is derived from an EMBL/GenBank/DDBJ whole genome shotgun (WGS) entry which is preliminary data.</text>
</comment>
<feature type="domain" description="Polysaccharide export protein N-terminal" evidence="3">
    <location>
        <begin position="68"/>
        <end position="140"/>
    </location>
</feature>
<dbReference type="AlphaFoldDB" id="A9D4W9"/>
<name>A9D4W9_HOEPD</name>
<keyword evidence="1" id="KW-0732">Signal</keyword>
<feature type="domain" description="Soluble ligand binding" evidence="4">
    <location>
        <begin position="146"/>
        <end position="196"/>
    </location>
</feature>
<organism evidence="5 6">
    <name type="scientific">Hoeflea phototrophica (strain DSM 17068 / NCIMB 14078 / DFL-43)</name>
    <dbReference type="NCBI Taxonomy" id="411684"/>
    <lineage>
        <taxon>Bacteria</taxon>
        <taxon>Pseudomonadati</taxon>
        <taxon>Pseudomonadota</taxon>
        <taxon>Alphaproteobacteria</taxon>
        <taxon>Hyphomicrobiales</taxon>
        <taxon>Rhizobiaceae</taxon>
        <taxon>Hoeflea</taxon>
    </lineage>
</organism>
<sequence>MIPVKTPAQPSGTLPGKPKDAPGCAQTNKAGGRSRAAAFLAAAMTSLVLAGCSGYHPAPKAFHEAVIQPYRLDSGDRLRITVFEQPGLTGTYAIDQAGYIAYPLVGAVAARGRTLQELESSIAASLRQGYLRDPDVTIEVDRYRSFFIMGEVGQAGQYSYVAGMTVQNAIAIAGGYSARANQRNVDITRKINGEIMTGRVSISDPILAGDTIYVRERLF</sequence>
<dbReference type="PANTHER" id="PTHR33619">
    <property type="entry name" value="POLYSACCHARIDE EXPORT PROTEIN GFCE-RELATED"/>
    <property type="match status" value="1"/>
</dbReference>
<dbReference type="PANTHER" id="PTHR33619:SF3">
    <property type="entry name" value="POLYSACCHARIDE EXPORT PROTEIN GFCE-RELATED"/>
    <property type="match status" value="1"/>
</dbReference>
<gene>
    <name evidence="5" type="ORF">HPDFL43_05975</name>
</gene>
<protein>
    <submittedName>
        <fullName evidence="5">Periplasmic protein involved in polysaccharide export</fullName>
    </submittedName>
</protein>
<dbReference type="InterPro" id="IPR019554">
    <property type="entry name" value="Soluble_ligand-bd"/>
</dbReference>
<dbReference type="Pfam" id="PF10531">
    <property type="entry name" value="SLBB"/>
    <property type="match status" value="1"/>
</dbReference>
<dbReference type="eggNOG" id="COG1596">
    <property type="taxonomic scope" value="Bacteria"/>
</dbReference>
<evidence type="ECO:0000259" key="4">
    <source>
        <dbReference type="Pfam" id="PF10531"/>
    </source>
</evidence>
<feature type="region of interest" description="Disordered" evidence="2">
    <location>
        <begin position="1"/>
        <end position="29"/>
    </location>
</feature>
<evidence type="ECO:0000259" key="3">
    <source>
        <dbReference type="Pfam" id="PF02563"/>
    </source>
</evidence>